<comment type="caution">
    <text evidence="1">The sequence shown here is derived from an EMBL/GenBank/DDBJ whole genome shotgun (WGS) entry which is preliminary data.</text>
</comment>
<protein>
    <submittedName>
        <fullName evidence="1">Uncharacterized protein</fullName>
    </submittedName>
</protein>
<organism evidence="1 2">
    <name type="scientific">Catharanthus roseus</name>
    <name type="common">Madagascar periwinkle</name>
    <name type="synonym">Vinca rosea</name>
    <dbReference type="NCBI Taxonomy" id="4058"/>
    <lineage>
        <taxon>Eukaryota</taxon>
        <taxon>Viridiplantae</taxon>
        <taxon>Streptophyta</taxon>
        <taxon>Embryophyta</taxon>
        <taxon>Tracheophyta</taxon>
        <taxon>Spermatophyta</taxon>
        <taxon>Magnoliopsida</taxon>
        <taxon>eudicotyledons</taxon>
        <taxon>Gunneridae</taxon>
        <taxon>Pentapetalae</taxon>
        <taxon>asterids</taxon>
        <taxon>lamiids</taxon>
        <taxon>Gentianales</taxon>
        <taxon>Apocynaceae</taxon>
        <taxon>Rauvolfioideae</taxon>
        <taxon>Vinceae</taxon>
        <taxon>Catharanthinae</taxon>
        <taxon>Catharanthus</taxon>
    </lineage>
</organism>
<accession>A0ACC0A9I3</accession>
<keyword evidence="2" id="KW-1185">Reference proteome</keyword>
<name>A0ACC0A9I3_CATRO</name>
<dbReference type="EMBL" id="CM044706">
    <property type="protein sequence ID" value="KAI5657597.1"/>
    <property type="molecule type" value="Genomic_DNA"/>
</dbReference>
<reference evidence="2" key="1">
    <citation type="journal article" date="2023" name="Nat. Plants">
        <title>Single-cell RNA sequencing provides a high-resolution roadmap for understanding the multicellular compartmentation of specialized metabolism.</title>
        <authorList>
            <person name="Sun S."/>
            <person name="Shen X."/>
            <person name="Li Y."/>
            <person name="Li Y."/>
            <person name="Wang S."/>
            <person name="Li R."/>
            <person name="Zhang H."/>
            <person name="Shen G."/>
            <person name="Guo B."/>
            <person name="Wei J."/>
            <person name="Xu J."/>
            <person name="St-Pierre B."/>
            <person name="Chen S."/>
            <person name="Sun C."/>
        </authorList>
    </citation>
    <scope>NUCLEOTIDE SEQUENCE [LARGE SCALE GENOMIC DNA]</scope>
</reference>
<evidence type="ECO:0000313" key="2">
    <source>
        <dbReference type="Proteomes" id="UP001060085"/>
    </source>
</evidence>
<proteinExistence type="predicted"/>
<sequence>MELFYYLVFGGLAAVVAVLELSKNNKDRIVTSQPFNSFKNNYLLVYSLMMAGDWLQGPYVYYLYTVYGFSKGEIGHLFIAGFGSSMLFGTIVGSLADKQGRKRACVTYCITYILSCLTKHSPQYKVLMLGRVLGGIATSLLFSAFESWLVAEHFKRGFDQQWLSFTFSKAIFLGNGLVAILSGLFGNILVETLSLGPVSPFDAASFLLAIGMAIIMSTWTENYGDPSENKDLLTQFKSAAVAIASDEKIALLGAIQSLFEGSMYTFVFLWTPALSPNNEEIPHGFIFATYMLASMLGSSIASRLLARNTPKVESYMQIVFVISSASLLLPIITSFLVTPSKVKGGGITFSGCLQVLGFCTFESCVGIFWPSIMKMRSQYIPEEARSTIMNFFRIPLNIFVCIVLYNVEAFPITVMFGMCSIFLFMASVLQRRLAAITDKPKTEVWTDMKERDTEVEPLNVP</sequence>
<evidence type="ECO:0000313" key="1">
    <source>
        <dbReference type="EMBL" id="KAI5657597.1"/>
    </source>
</evidence>
<dbReference type="Proteomes" id="UP001060085">
    <property type="component" value="Linkage Group LG06"/>
</dbReference>
<gene>
    <name evidence="1" type="ORF">M9H77_26390</name>
</gene>